<dbReference type="EMBL" id="CP000230">
    <property type="protein sequence ID" value="ABC23875.1"/>
    <property type="molecule type" value="Genomic_DNA"/>
</dbReference>
<feature type="transmembrane region" description="Helical" evidence="1">
    <location>
        <begin position="328"/>
        <end position="345"/>
    </location>
</feature>
<feature type="domain" description="Glycosyltransferase RgtA/B/C/D-like" evidence="2">
    <location>
        <begin position="72"/>
        <end position="219"/>
    </location>
</feature>
<dbReference type="eggNOG" id="COG1807">
    <property type="taxonomic scope" value="Bacteria"/>
</dbReference>
<protein>
    <recommendedName>
        <fullName evidence="2">Glycosyltransferase RgtA/B/C/D-like domain-containing protein</fullName>
    </recommendedName>
</protein>
<feature type="transmembrane region" description="Helical" evidence="1">
    <location>
        <begin position="380"/>
        <end position="397"/>
    </location>
</feature>
<dbReference type="InterPro" id="IPR038731">
    <property type="entry name" value="RgtA/B/C-like"/>
</dbReference>
<evidence type="ECO:0000259" key="2">
    <source>
        <dbReference type="Pfam" id="PF13231"/>
    </source>
</evidence>
<dbReference type="AlphaFoldDB" id="Q2RPS0"/>
<gene>
    <name evidence="3" type="ordered locus">Rru_A3080</name>
</gene>
<feature type="transmembrane region" description="Helical" evidence="1">
    <location>
        <begin position="351"/>
        <end position="373"/>
    </location>
</feature>
<dbReference type="KEGG" id="rru:Rru_A3080"/>
<keyword evidence="1" id="KW-0472">Membrane</keyword>
<organism evidence="3 4">
    <name type="scientific">Rhodospirillum rubrum (strain ATCC 11170 / ATH 1.1.1 / DSM 467 / LMG 4362 / NCIMB 8255 / S1)</name>
    <dbReference type="NCBI Taxonomy" id="269796"/>
    <lineage>
        <taxon>Bacteria</taxon>
        <taxon>Pseudomonadati</taxon>
        <taxon>Pseudomonadota</taxon>
        <taxon>Alphaproteobacteria</taxon>
        <taxon>Rhodospirillales</taxon>
        <taxon>Rhodospirillaceae</taxon>
        <taxon>Rhodospirillum</taxon>
    </lineage>
</organism>
<dbReference type="PATRIC" id="fig|269796.9.peg.3193"/>
<keyword evidence="1" id="KW-0812">Transmembrane</keyword>
<dbReference type="EnsemblBacteria" id="ABC23875">
    <property type="protein sequence ID" value="ABC23875"/>
    <property type="gene ID" value="Rru_A3080"/>
</dbReference>
<evidence type="ECO:0000313" key="4">
    <source>
        <dbReference type="Proteomes" id="UP000001929"/>
    </source>
</evidence>
<feature type="transmembrane region" description="Helical" evidence="1">
    <location>
        <begin position="164"/>
        <end position="189"/>
    </location>
</feature>
<feature type="transmembrane region" description="Helical" evidence="1">
    <location>
        <begin position="242"/>
        <end position="262"/>
    </location>
</feature>
<feature type="transmembrane region" description="Helical" evidence="1">
    <location>
        <begin position="274"/>
        <end position="291"/>
    </location>
</feature>
<dbReference type="HOGENOM" id="CLU_692378_0_0_5"/>
<name>Q2RPS0_RHORT</name>
<feature type="transmembrane region" description="Helical" evidence="1">
    <location>
        <begin position="201"/>
        <end position="222"/>
    </location>
</feature>
<dbReference type="Pfam" id="PF13231">
    <property type="entry name" value="PMT_2"/>
    <property type="match status" value="1"/>
</dbReference>
<sequence>MHRLITRWHPFALLTLLSLALLLPAVLGAPLGFDEARFLDDTRTLAGGGSEPIATPGAHWLGLLVLWAGGEGAPLWGTRLPDLLCAVLGVLVVHDIGRTVFNKKIALVAGALFAASLALDGIGTRAGAGAPGALAGLALMDLLMRLHLQAKGGAPMALWMAHGFWFVLGAALLTQGLAWPLLAVAFLALISAERRSLGWLVPLRPFPGVIFLAAVIGPWLAALPEGTLGTALWPPMAGEPALVAPTALLVLWPTALFAAPALGRLWNERADPANSGLAAWLIGAIGLIALHDTAALAALPGLAPLALATAAALFAVRDGTYGLFRQPPALGVYALWGVATGWLIVEAGDRAAWTTEACLAAAATTLAGLYTLILIGRGRYLNAAAAALLTALLLRLAP</sequence>
<feature type="transmembrane region" description="Helical" evidence="1">
    <location>
        <begin position="297"/>
        <end position="316"/>
    </location>
</feature>
<accession>Q2RPS0</accession>
<reference evidence="3 4" key="1">
    <citation type="journal article" date="2011" name="Stand. Genomic Sci.">
        <title>Complete genome sequence of Rhodospirillum rubrum type strain (S1).</title>
        <authorList>
            <person name="Munk A.C."/>
            <person name="Copeland A."/>
            <person name="Lucas S."/>
            <person name="Lapidus A."/>
            <person name="Del Rio T.G."/>
            <person name="Barry K."/>
            <person name="Detter J.C."/>
            <person name="Hammon N."/>
            <person name="Israni S."/>
            <person name="Pitluck S."/>
            <person name="Brettin T."/>
            <person name="Bruce D."/>
            <person name="Han C."/>
            <person name="Tapia R."/>
            <person name="Gilna P."/>
            <person name="Schmutz J."/>
            <person name="Larimer F."/>
            <person name="Land M."/>
            <person name="Kyrpides N.C."/>
            <person name="Mavromatis K."/>
            <person name="Richardson P."/>
            <person name="Rohde M."/>
            <person name="Goker M."/>
            <person name="Klenk H.P."/>
            <person name="Zhang Y."/>
            <person name="Roberts G.P."/>
            <person name="Reslewic S."/>
            <person name="Schwartz D.C."/>
        </authorList>
    </citation>
    <scope>NUCLEOTIDE SEQUENCE [LARGE SCALE GENOMIC DNA]</scope>
    <source>
        <strain evidence="4">ATCC 11170 / ATH 1.1.1 / DSM 467 / LMG 4362 / NCIMB 8255 / S1</strain>
    </source>
</reference>
<dbReference type="STRING" id="269796.Rru_A3080"/>
<evidence type="ECO:0000313" key="3">
    <source>
        <dbReference type="EMBL" id="ABC23875.1"/>
    </source>
</evidence>
<dbReference type="RefSeq" id="WP_011390828.1">
    <property type="nucleotide sequence ID" value="NC_007643.1"/>
</dbReference>
<evidence type="ECO:0000256" key="1">
    <source>
        <dbReference type="SAM" id="Phobius"/>
    </source>
</evidence>
<keyword evidence="4" id="KW-1185">Reference proteome</keyword>
<proteinExistence type="predicted"/>
<feature type="transmembrane region" description="Helical" evidence="1">
    <location>
        <begin position="105"/>
        <end position="123"/>
    </location>
</feature>
<keyword evidence="1" id="KW-1133">Transmembrane helix</keyword>
<dbReference type="Proteomes" id="UP000001929">
    <property type="component" value="Chromosome"/>
</dbReference>